<sequence>DIRLLTIYPSSSGEPLSCHLAHHALGTAPGYEAISYVWGDSSFTHLIFCDGKSVAVTNSLYEVLCRLRQPHEPRIIWIDGVCIDQSNKVERGQQVQLMGDIYREADRVIIWFGADPEGLAPIVFDRCLRISEQDFHGFRLADRLELTGPMNRFAECSWFERTWVIQELVLAKTAWVIWGKCEISWNHIQTA</sequence>
<keyword evidence="3" id="KW-1185">Reference proteome</keyword>
<feature type="non-terminal residue" evidence="2">
    <location>
        <position position="1"/>
    </location>
</feature>
<dbReference type="PANTHER" id="PTHR24148:SF64">
    <property type="entry name" value="HETEROKARYON INCOMPATIBILITY DOMAIN-CONTAINING PROTEIN"/>
    <property type="match status" value="1"/>
</dbReference>
<name>A0A6A5UIJ0_9PLEO</name>
<dbReference type="OrthoDB" id="3553147at2759"/>
<dbReference type="InterPro" id="IPR010730">
    <property type="entry name" value="HET"/>
</dbReference>
<dbReference type="AlphaFoldDB" id="A0A6A5UIJ0"/>
<accession>A0A6A5UIJ0</accession>
<feature type="non-terminal residue" evidence="2">
    <location>
        <position position="191"/>
    </location>
</feature>
<organism evidence="2 3">
    <name type="scientific">Bimuria novae-zelandiae CBS 107.79</name>
    <dbReference type="NCBI Taxonomy" id="1447943"/>
    <lineage>
        <taxon>Eukaryota</taxon>
        <taxon>Fungi</taxon>
        <taxon>Dikarya</taxon>
        <taxon>Ascomycota</taxon>
        <taxon>Pezizomycotina</taxon>
        <taxon>Dothideomycetes</taxon>
        <taxon>Pleosporomycetidae</taxon>
        <taxon>Pleosporales</taxon>
        <taxon>Massarineae</taxon>
        <taxon>Didymosphaeriaceae</taxon>
        <taxon>Bimuria</taxon>
    </lineage>
</organism>
<dbReference type="InterPro" id="IPR052895">
    <property type="entry name" value="HetReg/Transcr_Mod"/>
</dbReference>
<evidence type="ECO:0000313" key="2">
    <source>
        <dbReference type="EMBL" id="KAF1964474.1"/>
    </source>
</evidence>
<evidence type="ECO:0000259" key="1">
    <source>
        <dbReference type="Pfam" id="PF06985"/>
    </source>
</evidence>
<gene>
    <name evidence="2" type="ORF">BU23DRAFT_363006</name>
</gene>
<reference evidence="2" key="1">
    <citation type="journal article" date="2020" name="Stud. Mycol.">
        <title>101 Dothideomycetes genomes: a test case for predicting lifestyles and emergence of pathogens.</title>
        <authorList>
            <person name="Haridas S."/>
            <person name="Albert R."/>
            <person name="Binder M."/>
            <person name="Bloem J."/>
            <person name="Labutti K."/>
            <person name="Salamov A."/>
            <person name="Andreopoulos B."/>
            <person name="Baker S."/>
            <person name="Barry K."/>
            <person name="Bills G."/>
            <person name="Bluhm B."/>
            <person name="Cannon C."/>
            <person name="Castanera R."/>
            <person name="Culley D."/>
            <person name="Daum C."/>
            <person name="Ezra D."/>
            <person name="Gonzalez J."/>
            <person name="Henrissat B."/>
            <person name="Kuo A."/>
            <person name="Liang C."/>
            <person name="Lipzen A."/>
            <person name="Lutzoni F."/>
            <person name="Magnuson J."/>
            <person name="Mondo S."/>
            <person name="Nolan M."/>
            <person name="Ohm R."/>
            <person name="Pangilinan J."/>
            <person name="Park H.-J."/>
            <person name="Ramirez L."/>
            <person name="Alfaro M."/>
            <person name="Sun H."/>
            <person name="Tritt A."/>
            <person name="Yoshinaga Y."/>
            <person name="Zwiers L.-H."/>
            <person name="Turgeon B."/>
            <person name="Goodwin S."/>
            <person name="Spatafora J."/>
            <person name="Crous P."/>
            <person name="Grigoriev I."/>
        </authorList>
    </citation>
    <scope>NUCLEOTIDE SEQUENCE</scope>
    <source>
        <strain evidence="2">CBS 107.79</strain>
    </source>
</reference>
<dbReference type="Pfam" id="PF06985">
    <property type="entry name" value="HET"/>
    <property type="match status" value="1"/>
</dbReference>
<dbReference type="PANTHER" id="PTHR24148">
    <property type="entry name" value="ANKYRIN REPEAT DOMAIN-CONTAINING PROTEIN 39 HOMOLOG-RELATED"/>
    <property type="match status" value="1"/>
</dbReference>
<feature type="domain" description="Heterokaryon incompatibility" evidence="1">
    <location>
        <begin position="31"/>
        <end position="167"/>
    </location>
</feature>
<evidence type="ECO:0000313" key="3">
    <source>
        <dbReference type="Proteomes" id="UP000800036"/>
    </source>
</evidence>
<proteinExistence type="predicted"/>
<dbReference type="EMBL" id="ML976787">
    <property type="protein sequence ID" value="KAF1964474.1"/>
    <property type="molecule type" value="Genomic_DNA"/>
</dbReference>
<dbReference type="Proteomes" id="UP000800036">
    <property type="component" value="Unassembled WGS sequence"/>
</dbReference>
<protein>
    <submittedName>
        <fullName evidence="2">HET-domain-containing protein</fullName>
    </submittedName>
</protein>